<evidence type="ECO:0000259" key="8">
    <source>
        <dbReference type="Pfam" id="PF00884"/>
    </source>
</evidence>
<keyword evidence="6" id="KW-0106">Calcium</keyword>
<evidence type="ECO:0000256" key="5">
    <source>
        <dbReference type="ARBA" id="ARBA00022801"/>
    </source>
</evidence>
<dbReference type="PANTHER" id="PTHR42693">
    <property type="entry name" value="ARYLSULFATASE FAMILY MEMBER"/>
    <property type="match status" value="1"/>
</dbReference>
<gene>
    <name evidence="9" type="ORF">SAMN05444410_10238</name>
</gene>
<keyword evidence="4 7" id="KW-0732">Signal</keyword>
<dbReference type="InterPro" id="IPR024607">
    <property type="entry name" value="Sulfatase_CS"/>
</dbReference>
<evidence type="ECO:0000313" key="10">
    <source>
        <dbReference type="Proteomes" id="UP000198711"/>
    </source>
</evidence>
<dbReference type="Gene3D" id="3.30.1120.10">
    <property type="match status" value="1"/>
</dbReference>
<dbReference type="InterPro" id="IPR017850">
    <property type="entry name" value="Alkaline_phosphatase_core_sf"/>
</dbReference>
<dbReference type="SUPFAM" id="SSF53649">
    <property type="entry name" value="Alkaline phosphatase-like"/>
    <property type="match status" value="2"/>
</dbReference>
<dbReference type="Proteomes" id="UP000198711">
    <property type="component" value="Unassembled WGS sequence"/>
</dbReference>
<keyword evidence="5" id="KW-0378">Hydrolase</keyword>
<comment type="caution">
    <text evidence="9">The sequence shown here is derived from an EMBL/GenBank/DDBJ whole genome shotgun (WGS) entry which is preliminary data.</text>
</comment>
<dbReference type="PROSITE" id="PS00523">
    <property type="entry name" value="SULFATASE_1"/>
    <property type="match status" value="1"/>
</dbReference>
<dbReference type="GO" id="GO:0046872">
    <property type="term" value="F:metal ion binding"/>
    <property type="evidence" value="ECO:0007669"/>
    <property type="project" value="UniProtKB-KW"/>
</dbReference>
<dbReference type="Pfam" id="PF00884">
    <property type="entry name" value="Sulfatase"/>
    <property type="match status" value="1"/>
</dbReference>
<dbReference type="AlphaFoldDB" id="A0A8X8LD34"/>
<organism evidence="9 10">
    <name type="scientific">Hydrobacter penzbergensis</name>
    <dbReference type="NCBI Taxonomy" id="1235997"/>
    <lineage>
        <taxon>Bacteria</taxon>
        <taxon>Pseudomonadati</taxon>
        <taxon>Bacteroidota</taxon>
        <taxon>Chitinophagia</taxon>
        <taxon>Chitinophagales</taxon>
        <taxon>Chitinophagaceae</taxon>
        <taxon>Hydrobacter</taxon>
    </lineage>
</organism>
<keyword evidence="3" id="KW-0479">Metal-binding</keyword>
<reference evidence="9 10" key="1">
    <citation type="submission" date="2016-10" db="EMBL/GenBank/DDBJ databases">
        <authorList>
            <person name="Varghese N."/>
            <person name="Submissions S."/>
        </authorList>
    </citation>
    <scope>NUCLEOTIDE SEQUENCE [LARGE SCALE GENOMIC DNA]</scope>
    <source>
        <strain evidence="9 10">DSM 25353</strain>
    </source>
</reference>
<evidence type="ECO:0000256" key="2">
    <source>
        <dbReference type="ARBA" id="ARBA00008779"/>
    </source>
</evidence>
<feature type="chain" id="PRO_5036501189" evidence="7">
    <location>
        <begin position="31"/>
        <end position="279"/>
    </location>
</feature>
<feature type="domain" description="Sulfatase N-terminal" evidence="8">
    <location>
        <begin position="36"/>
        <end position="173"/>
    </location>
</feature>
<comment type="similarity">
    <text evidence="2">Belongs to the sulfatase family.</text>
</comment>
<dbReference type="InterPro" id="IPR000917">
    <property type="entry name" value="Sulfatase_N"/>
</dbReference>
<evidence type="ECO:0000256" key="1">
    <source>
        <dbReference type="ARBA" id="ARBA00001913"/>
    </source>
</evidence>
<evidence type="ECO:0000256" key="3">
    <source>
        <dbReference type="ARBA" id="ARBA00022723"/>
    </source>
</evidence>
<keyword evidence="10" id="KW-1185">Reference proteome</keyword>
<dbReference type="PANTHER" id="PTHR42693:SF42">
    <property type="entry name" value="ARYLSULFATASE G"/>
    <property type="match status" value="1"/>
</dbReference>
<feature type="signal peptide" evidence="7">
    <location>
        <begin position="1"/>
        <end position="30"/>
    </location>
</feature>
<evidence type="ECO:0000256" key="4">
    <source>
        <dbReference type="ARBA" id="ARBA00022729"/>
    </source>
</evidence>
<accession>A0A8X8LD34</accession>
<sequence length="279" mass="31394">MIFTICTKSMKKYILAGSLFIFLTALHCHAQQMKRPNIILFLVDDMGWQDCSVPFWTKPTEWNKRYHTPNMERLAAEGMKFTNAYATPVCSPSRVSLMTGMNAAHHKVTNWTLRKDQSVDYKDSMLLSPDWNINGMSPMPGIEHTVYTTPLPLLLKEAGYYTIHCGKAHFGAMETPASDPLNIVFMLNIAGHAAGGPGINYRAAIRKANWKLVYNMKTGTKELYDLAADIGEMKDVSKQYPAVVKDLSSLLSNRLRNWQAPMPSFKATGKQVPMPDEIK</sequence>
<dbReference type="Gene3D" id="3.40.720.10">
    <property type="entry name" value="Alkaline Phosphatase, subunit A"/>
    <property type="match status" value="1"/>
</dbReference>
<dbReference type="GO" id="GO:0004065">
    <property type="term" value="F:arylsulfatase activity"/>
    <property type="evidence" value="ECO:0007669"/>
    <property type="project" value="TreeGrafter"/>
</dbReference>
<evidence type="ECO:0000256" key="7">
    <source>
        <dbReference type="SAM" id="SignalP"/>
    </source>
</evidence>
<evidence type="ECO:0000256" key="6">
    <source>
        <dbReference type="ARBA" id="ARBA00022837"/>
    </source>
</evidence>
<protein>
    <submittedName>
        <fullName evidence="9">Sulfatase</fullName>
    </submittedName>
</protein>
<proteinExistence type="inferred from homology"/>
<dbReference type="InterPro" id="IPR050738">
    <property type="entry name" value="Sulfatase"/>
</dbReference>
<comment type="cofactor">
    <cofactor evidence="1">
        <name>Ca(2+)</name>
        <dbReference type="ChEBI" id="CHEBI:29108"/>
    </cofactor>
</comment>
<evidence type="ECO:0000313" key="9">
    <source>
        <dbReference type="EMBL" id="SDW34087.1"/>
    </source>
</evidence>
<name>A0A8X8LD34_9BACT</name>
<dbReference type="EMBL" id="FNNO01000002">
    <property type="protein sequence ID" value="SDW34087.1"/>
    <property type="molecule type" value="Genomic_DNA"/>
</dbReference>